<dbReference type="AlphaFoldDB" id="A0A8X6MDZ5"/>
<name>A0A8X6MDZ5_9ARAC</name>
<comment type="caution">
    <text evidence="1">The sequence shown here is derived from an EMBL/GenBank/DDBJ whole genome shotgun (WGS) entry which is preliminary data.</text>
</comment>
<sequence length="83" mass="10155">MDWYHAFFSSRMYILKPIMESIQTEIHYVYPLSSLQLPTTMKERCLQREKMPKYYLKRREEKQLKSHEKTFLLQRECCVASST</sequence>
<dbReference type="EMBL" id="BMAV01025806">
    <property type="protein sequence ID" value="GFS44871.1"/>
    <property type="molecule type" value="Genomic_DNA"/>
</dbReference>
<protein>
    <submittedName>
        <fullName evidence="1">Uncharacterized protein</fullName>
    </submittedName>
</protein>
<proteinExistence type="predicted"/>
<accession>A0A8X6MDZ5</accession>
<dbReference type="Proteomes" id="UP000886998">
    <property type="component" value="Unassembled WGS sequence"/>
</dbReference>
<gene>
    <name evidence="1" type="ORF">TNIN_271901</name>
</gene>
<organism evidence="1 2">
    <name type="scientific">Trichonephila inaurata madagascariensis</name>
    <dbReference type="NCBI Taxonomy" id="2747483"/>
    <lineage>
        <taxon>Eukaryota</taxon>
        <taxon>Metazoa</taxon>
        <taxon>Ecdysozoa</taxon>
        <taxon>Arthropoda</taxon>
        <taxon>Chelicerata</taxon>
        <taxon>Arachnida</taxon>
        <taxon>Araneae</taxon>
        <taxon>Araneomorphae</taxon>
        <taxon>Entelegynae</taxon>
        <taxon>Araneoidea</taxon>
        <taxon>Nephilidae</taxon>
        <taxon>Trichonephila</taxon>
        <taxon>Trichonephila inaurata</taxon>
    </lineage>
</organism>
<reference evidence="1" key="1">
    <citation type="submission" date="2020-08" db="EMBL/GenBank/DDBJ databases">
        <title>Multicomponent nature underlies the extraordinary mechanical properties of spider dragline silk.</title>
        <authorList>
            <person name="Kono N."/>
            <person name="Nakamura H."/>
            <person name="Mori M."/>
            <person name="Yoshida Y."/>
            <person name="Ohtoshi R."/>
            <person name="Malay A.D."/>
            <person name="Moran D.A.P."/>
            <person name="Tomita M."/>
            <person name="Numata K."/>
            <person name="Arakawa K."/>
        </authorList>
    </citation>
    <scope>NUCLEOTIDE SEQUENCE</scope>
</reference>
<evidence type="ECO:0000313" key="1">
    <source>
        <dbReference type="EMBL" id="GFS44871.1"/>
    </source>
</evidence>
<keyword evidence="2" id="KW-1185">Reference proteome</keyword>
<evidence type="ECO:0000313" key="2">
    <source>
        <dbReference type="Proteomes" id="UP000886998"/>
    </source>
</evidence>